<name>A0A3M6TTC3_POCDA</name>
<evidence type="ECO:0000313" key="12">
    <source>
        <dbReference type="Proteomes" id="UP000275408"/>
    </source>
</evidence>
<evidence type="ECO:0000259" key="10">
    <source>
        <dbReference type="PROSITE" id="PS51864"/>
    </source>
</evidence>
<protein>
    <recommendedName>
        <fullName evidence="9">Metalloendopeptidase</fullName>
        <ecNumber evidence="9">3.4.24.-</ecNumber>
    </recommendedName>
</protein>
<dbReference type="AlphaFoldDB" id="A0A3M6TTC3"/>
<keyword evidence="4 8" id="KW-0378">Hydrolase</keyword>
<evidence type="ECO:0000256" key="7">
    <source>
        <dbReference type="ARBA" id="ARBA00023157"/>
    </source>
</evidence>
<dbReference type="Pfam" id="PF01400">
    <property type="entry name" value="Astacin"/>
    <property type="match status" value="1"/>
</dbReference>
<keyword evidence="3 8" id="KW-0479">Metal-binding</keyword>
<dbReference type="SUPFAM" id="SSF55486">
    <property type="entry name" value="Metalloproteases ('zincins'), catalytic domain"/>
    <property type="match status" value="1"/>
</dbReference>
<dbReference type="GO" id="GO:0008270">
    <property type="term" value="F:zinc ion binding"/>
    <property type="evidence" value="ECO:0007669"/>
    <property type="project" value="UniProtKB-UniRule"/>
</dbReference>
<dbReference type="Proteomes" id="UP000275408">
    <property type="component" value="Unassembled WGS sequence"/>
</dbReference>
<evidence type="ECO:0000256" key="4">
    <source>
        <dbReference type="ARBA" id="ARBA00022801"/>
    </source>
</evidence>
<dbReference type="FunFam" id="3.40.390.10:FF:000028">
    <property type="entry name" value="Zinc metalloproteinase"/>
    <property type="match status" value="1"/>
</dbReference>
<dbReference type="PANTHER" id="PTHR10127">
    <property type="entry name" value="DISCOIDIN, CUB, EGF, LAMININ , AND ZINC METALLOPROTEASE DOMAIN CONTAINING"/>
    <property type="match status" value="1"/>
</dbReference>
<feature type="binding site" evidence="8">
    <location>
        <position position="127"/>
    </location>
    <ligand>
        <name>Zn(2+)</name>
        <dbReference type="ChEBI" id="CHEBI:29105"/>
        <note>catalytic</note>
    </ligand>
</feature>
<dbReference type="EMBL" id="RCHS01002970">
    <property type="protein sequence ID" value="RMX44569.1"/>
    <property type="molecule type" value="Genomic_DNA"/>
</dbReference>
<dbReference type="PROSITE" id="PS51864">
    <property type="entry name" value="ASTACIN"/>
    <property type="match status" value="1"/>
</dbReference>
<comment type="caution">
    <text evidence="11">The sequence shown here is derived from an EMBL/GenBank/DDBJ whole genome shotgun (WGS) entry which is preliminary data.</text>
</comment>
<dbReference type="CDD" id="cd04280">
    <property type="entry name" value="ZnMc_astacin_like"/>
    <property type="match status" value="1"/>
</dbReference>
<dbReference type="InterPro" id="IPR001506">
    <property type="entry name" value="Peptidase_M12A"/>
</dbReference>
<keyword evidence="12" id="KW-1185">Reference proteome</keyword>
<dbReference type="GO" id="GO:0018996">
    <property type="term" value="P:molting cycle, collagen and cuticulin-based cuticle"/>
    <property type="evidence" value="ECO:0007669"/>
    <property type="project" value="UniProtKB-ARBA"/>
</dbReference>
<reference evidence="11 12" key="1">
    <citation type="journal article" date="2018" name="Sci. Rep.">
        <title>Comparative analysis of the Pocillopora damicornis genome highlights role of immune system in coral evolution.</title>
        <authorList>
            <person name="Cunning R."/>
            <person name="Bay R.A."/>
            <person name="Gillette P."/>
            <person name="Baker A.C."/>
            <person name="Traylor-Knowles N."/>
        </authorList>
    </citation>
    <scope>NUCLEOTIDE SEQUENCE [LARGE SCALE GENOMIC DNA]</scope>
    <source>
        <strain evidence="11">RSMAS</strain>
        <tissue evidence="11">Whole animal</tissue>
    </source>
</reference>
<dbReference type="PANTHER" id="PTHR10127:SF780">
    <property type="entry name" value="METALLOENDOPEPTIDASE"/>
    <property type="match status" value="1"/>
</dbReference>
<dbReference type="PRINTS" id="PR00480">
    <property type="entry name" value="ASTACIN"/>
</dbReference>
<sequence>MVRQKYEFFEGDILLTKKEMEAVKHGLSPNGAIGARGLSSYKDRLWPRGIVYYTISTIRPIRRAIIHSAIREWEEFTCIRFKERRYEKDYIEFFVGKGCYSRGIGRVGGKQQISLGFGCITHGIAVHEIGHALGMYHEQSRPDRDKYVTIYWDNIQKGSESNFYKYSHHVIDSLGIPYDYSSIMHYGKRELAWPPWKVTIEPKQSGVKIGQRRHLSTLDRKQMNMLYKCNKK</sequence>
<evidence type="ECO:0000256" key="8">
    <source>
        <dbReference type="PROSITE-ProRule" id="PRU01211"/>
    </source>
</evidence>
<organism evidence="11 12">
    <name type="scientific">Pocillopora damicornis</name>
    <name type="common">Cauliflower coral</name>
    <name type="synonym">Millepora damicornis</name>
    <dbReference type="NCBI Taxonomy" id="46731"/>
    <lineage>
        <taxon>Eukaryota</taxon>
        <taxon>Metazoa</taxon>
        <taxon>Cnidaria</taxon>
        <taxon>Anthozoa</taxon>
        <taxon>Hexacorallia</taxon>
        <taxon>Scleractinia</taxon>
        <taxon>Astrocoeniina</taxon>
        <taxon>Pocilloporidae</taxon>
        <taxon>Pocillopora</taxon>
    </lineage>
</organism>
<dbReference type="OrthoDB" id="291007at2759"/>
<keyword evidence="2 8" id="KW-0645">Protease</keyword>
<dbReference type="Gene3D" id="3.40.390.10">
    <property type="entry name" value="Collagenase (Catalytic Domain)"/>
    <property type="match status" value="1"/>
</dbReference>
<comment type="caution">
    <text evidence="8">Lacks conserved residue(s) required for the propagation of feature annotation.</text>
</comment>
<dbReference type="EC" id="3.4.24.-" evidence="9"/>
<proteinExistence type="predicted"/>
<dbReference type="GO" id="GO:0006508">
    <property type="term" value="P:proteolysis"/>
    <property type="evidence" value="ECO:0007669"/>
    <property type="project" value="UniProtKB-KW"/>
</dbReference>
<evidence type="ECO:0000256" key="3">
    <source>
        <dbReference type="ARBA" id="ARBA00022723"/>
    </source>
</evidence>
<gene>
    <name evidence="11" type="ORF">pdam_00002740</name>
</gene>
<accession>A0A3M6TTC3</accession>
<keyword evidence="6 8" id="KW-0482">Metalloprotease</keyword>
<comment type="cofactor">
    <cofactor evidence="8 9">
        <name>Zn(2+)</name>
        <dbReference type="ChEBI" id="CHEBI:29105"/>
    </cofactor>
    <text evidence="8 9">Binds 1 zinc ion per subunit.</text>
</comment>
<keyword evidence="7" id="KW-1015">Disulfide bond</keyword>
<feature type="domain" description="Peptidase M12A" evidence="10">
    <location>
        <begin position="36"/>
        <end position="230"/>
    </location>
</feature>
<evidence type="ECO:0000313" key="11">
    <source>
        <dbReference type="EMBL" id="RMX44569.1"/>
    </source>
</evidence>
<feature type="binding site" evidence="8">
    <location>
        <position position="137"/>
    </location>
    <ligand>
        <name>Zn(2+)</name>
        <dbReference type="ChEBI" id="CHEBI:29105"/>
        <note>catalytic</note>
    </ligand>
</feature>
<dbReference type="InterPro" id="IPR006026">
    <property type="entry name" value="Peptidase_Metallo"/>
</dbReference>
<evidence type="ECO:0000256" key="2">
    <source>
        <dbReference type="ARBA" id="ARBA00022670"/>
    </source>
</evidence>
<dbReference type="SMART" id="SM00235">
    <property type="entry name" value="ZnMc"/>
    <property type="match status" value="1"/>
</dbReference>
<dbReference type="GO" id="GO:0004222">
    <property type="term" value="F:metalloendopeptidase activity"/>
    <property type="evidence" value="ECO:0007669"/>
    <property type="project" value="UniProtKB-UniRule"/>
</dbReference>
<feature type="binding site" evidence="8">
    <location>
        <position position="131"/>
    </location>
    <ligand>
        <name>Zn(2+)</name>
        <dbReference type="ChEBI" id="CHEBI:29105"/>
        <note>catalytic</note>
    </ligand>
</feature>
<keyword evidence="5 8" id="KW-0862">Zinc</keyword>
<evidence type="ECO:0000256" key="1">
    <source>
        <dbReference type="ARBA" id="ARBA00022536"/>
    </source>
</evidence>
<evidence type="ECO:0000256" key="6">
    <source>
        <dbReference type="ARBA" id="ARBA00023049"/>
    </source>
</evidence>
<evidence type="ECO:0000256" key="9">
    <source>
        <dbReference type="RuleBase" id="RU361183"/>
    </source>
</evidence>
<dbReference type="InterPro" id="IPR034035">
    <property type="entry name" value="Astacin-like_dom"/>
</dbReference>
<evidence type="ECO:0000256" key="5">
    <source>
        <dbReference type="ARBA" id="ARBA00022833"/>
    </source>
</evidence>
<keyword evidence="1" id="KW-0245">EGF-like domain</keyword>
<dbReference type="InterPro" id="IPR024079">
    <property type="entry name" value="MetalloPept_cat_dom_sf"/>
</dbReference>
<feature type="active site" evidence="8">
    <location>
        <position position="128"/>
    </location>
</feature>